<dbReference type="Proteomes" id="UP001497383">
    <property type="component" value="Chromosome 2"/>
</dbReference>
<dbReference type="RefSeq" id="XP_066828687.1">
    <property type="nucleotide sequence ID" value="XM_066971671.1"/>
</dbReference>
<keyword evidence="5" id="KW-0560">Oxidoreductase</keyword>
<dbReference type="InterPro" id="IPR044152">
    <property type="entry name" value="YqjM-like"/>
</dbReference>
<dbReference type="PANTHER" id="PTHR43303:SF4">
    <property type="entry name" value="NADPH DEHYDROGENASE C23G7.10C-RELATED"/>
    <property type="match status" value="1"/>
</dbReference>
<evidence type="ECO:0000256" key="1">
    <source>
        <dbReference type="ARBA" id="ARBA00001917"/>
    </source>
</evidence>
<sequence>MTIENQSSYEDSPSYVVKGAPQVPYYTPQQPIPAGTFLENTASPQAPPPAIFTPIKVGPLELHNRIGVSPMCQYSANDNFEATPYHLIHYGSLVTRGPGITIVESTAVSRLGPLSPHDLGIWTPEQARALKPVVEYAHSQGQKIAIQLGHGGRKASGQPPFVHLEQVVDASSGGWPDDVVAPSSIAFRPHGNYRTPHELTTEEIKQIIKDFGDAAQRAVEIAGFDALEIHGAHGYLINEFYSPISNHRSDEYGGSFENRIRFLSEIIDEIKSKVDTGKVSLFVRISAAENSPDPNAWTIQDSIRLADVLISKGISLVDVSSGGNDSKQAARGNIAKEEREPMHVPLARAIKKHVGDKLVVACVGQLDDAVQVNKYIEDGTFDVALIGRGFLRDPGLVWSFADTLGVKLAQALQLGWGFWPPKQSIIDLIQRTEKLNAGE</sequence>
<proteinExistence type="predicted"/>
<feature type="domain" description="NADH:flavin oxidoreductase/NADH oxidase N-terminal" evidence="6">
    <location>
        <begin position="51"/>
        <end position="398"/>
    </location>
</feature>
<comment type="cofactor">
    <cofactor evidence="1">
        <name>FMN</name>
        <dbReference type="ChEBI" id="CHEBI:58210"/>
    </cofactor>
</comment>
<evidence type="ECO:0000313" key="8">
    <source>
        <dbReference type="Proteomes" id="UP001497383"/>
    </source>
</evidence>
<gene>
    <name evidence="7" type="ORF">LODBEIA_P17490</name>
</gene>
<evidence type="ECO:0000256" key="4">
    <source>
        <dbReference type="ARBA" id="ARBA00022857"/>
    </source>
</evidence>
<dbReference type="SUPFAM" id="SSF51395">
    <property type="entry name" value="FMN-linked oxidoreductases"/>
    <property type="match status" value="1"/>
</dbReference>
<evidence type="ECO:0000256" key="2">
    <source>
        <dbReference type="ARBA" id="ARBA00022630"/>
    </source>
</evidence>
<keyword evidence="2" id="KW-0285">Flavoprotein</keyword>
<name>A0ABP0ZH93_9ASCO</name>
<dbReference type="Gene3D" id="3.20.20.70">
    <property type="entry name" value="Aldolase class I"/>
    <property type="match status" value="1"/>
</dbReference>
<organism evidence="7 8">
    <name type="scientific">Lodderomyces beijingensis</name>
    <dbReference type="NCBI Taxonomy" id="1775926"/>
    <lineage>
        <taxon>Eukaryota</taxon>
        <taxon>Fungi</taxon>
        <taxon>Dikarya</taxon>
        <taxon>Ascomycota</taxon>
        <taxon>Saccharomycotina</taxon>
        <taxon>Pichiomycetes</taxon>
        <taxon>Debaryomycetaceae</taxon>
        <taxon>Candida/Lodderomyces clade</taxon>
        <taxon>Lodderomyces</taxon>
    </lineage>
</organism>
<accession>A0ABP0ZH93</accession>
<protein>
    <recommendedName>
        <fullName evidence="6">NADH:flavin oxidoreductase/NADH oxidase N-terminal domain-containing protein</fullName>
    </recommendedName>
</protein>
<dbReference type="CDD" id="cd02932">
    <property type="entry name" value="OYE_YqiM_FMN"/>
    <property type="match status" value="1"/>
</dbReference>
<reference evidence="7 8" key="1">
    <citation type="submission" date="2024-03" db="EMBL/GenBank/DDBJ databases">
        <authorList>
            <person name="Brejova B."/>
        </authorList>
    </citation>
    <scope>NUCLEOTIDE SEQUENCE [LARGE SCALE GENOMIC DNA]</scope>
    <source>
        <strain evidence="7 8">CBS 14171</strain>
    </source>
</reference>
<keyword evidence="3" id="KW-0288">FMN</keyword>
<evidence type="ECO:0000259" key="6">
    <source>
        <dbReference type="Pfam" id="PF00724"/>
    </source>
</evidence>
<dbReference type="Pfam" id="PF00724">
    <property type="entry name" value="Oxidored_FMN"/>
    <property type="match status" value="1"/>
</dbReference>
<dbReference type="EMBL" id="OZ022406">
    <property type="protein sequence ID" value="CAK9437371.1"/>
    <property type="molecule type" value="Genomic_DNA"/>
</dbReference>
<dbReference type="GeneID" id="92206945"/>
<dbReference type="PANTHER" id="PTHR43303">
    <property type="entry name" value="NADPH DEHYDROGENASE C23G7.10C-RELATED"/>
    <property type="match status" value="1"/>
</dbReference>
<keyword evidence="4" id="KW-0521">NADP</keyword>
<evidence type="ECO:0000256" key="5">
    <source>
        <dbReference type="ARBA" id="ARBA00023002"/>
    </source>
</evidence>
<dbReference type="InterPro" id="IPR001155">
    <property type="entry name" value="OxRdtase_FMN_N"/>
</dbReference>
<dbReference type="InterPro" id="IPR013785">
    <property type="entry name" value="Aldolase_TIM"/>
</dbReference>
<evidence type="ECO:0000313" key="7">
    <source>
        <dbReference type="EMBL" id="CAK9437371.1"/>
    </source>
</evidence>
<keyword evidence="8" id="KW-1185">Reference proteome</keyword>
<evidence type="ECO:0000256" key="3">
    <source>
        <dbReference type="ARBA" id="ARBA00022643"/>
    </source>
</evidence>